<dbReference type="PANTHER" id="PTHR43318">
    <property type="entry name" value="UDP-N-ACETYLGLUCOSAMINE 4,6-DEHYDRATASE"/>
    <property type="match status" value="1"/>
</dbReference>
<gene>
    <name evidence="4" type="ORF">GCM10007852_15410</name>
</gene>
<feature type="transmembrane region" description="Helical" evidence="2">
    <location>
        <begin position="106"/>
        <end position="126"/>
    </location>
</feature>
<evidence type="ECO:0000313" key="5">
    <source>
        <dbReference type="Proteomes" id="UP001156601"/>
    </source>
</evidence>
<protein>
    <submittedName>
        <fullName evidence="4">Mannosyltransferase</fullName>
    </submittedName>
</protein>
<dbReference type="SUPFAM" id="SSF53335">
    <property type="entry name" value="S-adenosyl-L-methionine-dependent methyltransferases"/>
    <property type="match status" value="1"/>
</dbReference>
<comment type="caution">
    <text evidence="4">The sequence shown here is derived from an EMBL/GenBank/DDBJ whole genome shotgun (WGS) entry which is preliminary data.</text>
</comment>
<dbReference type="EMBL" id="BSOT01000005">
    <property type="protein sequence ID" value="GLR70633.1"/>
    <property type="molecule type" value="Genomic_DNA"/>
</dbReference>
<dbReference type="PANTHER" id="PTHR43318:SF1">
    <property type="entry name" value="POLYSACCHARIDE BIOSYNTHESIS PROTEIN EPSC-RELATED"/>
    <property type="match status" value="1"/>
</dbReference>
<dbReference type="AlphaFoldDB" id="A0AA37SVY7"/>
<reference evidence="4" key="1">
    <citation type="journal article" date="2014" name="Int. J. Syst. Evol. Microbiol.">
        <title>Complete genome sequence of Corynebacterium casei LMG S-19264T (=DSM 44701T), isolated from a smear-ripened cheese.</title>
        <authorList>
            <consortium name="US DOE Joint Genome Institute (JGI-PGF)"/>
            <person name="Walter F."/>
            <person name="Albersmeier A."/>
            <person name="Kalinowski J."/>
            <person name="Ruckert C."/>
        </authorList>
    </citation>
    <scope>NUCLEOTIDE SEQUENCE</scope>
    <source>
        <strain evidence="4">NBRC 110023</strain>
    </source>
</reference>
<feature type="transmembrane region" description="Helical" evidence="2">
    <location>
        <begin position="77"/>
        <end position="100"/>
    </location>
</feature>
<keyword evidence="2" id="KW-1133">Transmembrane helix</keyword>
<dbReference type="CDD" id="cd05237">
    <property type="entry name" value="UDP_invert_4-6DH_SDR_e"/>
    <property type="match status" value="1"/>
</dbReference>
<dbReference type="SUPFAM" id="SSF51735">
    <property type="entry name" value="NAD(P)-binding Rossmann-fold domains"/>
    <property type="match status" value="1"/>
</dbReference>
<dbReference type="Proteomes" id="UP001156601">
    <property type="component" value="Unassembled WGS sequence"/>
</dbReference>
<evidence type="ECO:0000313" key="4">
    <source>
        <dbReference type="EMBL" id="GLR70633.1"/>
    </source>
</evidence>
<dbReference type="InterPro" id="IPR003869">
    <property type="entry name" value="Polysac_CapD-like"/>
</dbReference>
<dbReference type="InterPro" id="IPR029063">
    <property type="entry name" value="SAM-dependent_MTases_sf"/>
</dbReference>
<name>A0AA37SVY7_9ALTE</name>
<accession>A0AA37SVY7</accession>
<dbReference type="InterPro" id="IPR036291">
    <property type="entry name" value="NAD(P)-bd_dom_sf"/>
</dbReference>
<dbReference type="Pfam" id="PF02719">
    <property type="entry name" value="Polysacc_synt_2"/>
    <property type="match status" value="1"/>
</dbReference>
<feature type="transmembrane region" description="Helical" evidence="2">
    <location>
        <begin position="50"/>
        <end position="68"/>
    </location>
</feature>
<evidence type="ECO:0000256" key="2">
    <source>
        <dbReference type="SAM" id="Phobius"/>
    </source>
</evidence>
<feature type="transmembrane region" description="Helical" evidence="2">
    <location>
        <begin position="20"/>
        <end position="38"/>
    </location>
</feature>
<reference evidence="4" key="2">
    <citation type="submission" date="2023-01" db="EMBL/GenBank/DDBJ databases">
        <title>Draft genome sequence of Agaribacter marinus strain NBRC 110023.</title>
        <authorList>
            <person name="Sun Q."/>
            <person name="Mori K."/>
        </authorList>
    </citation>
    <scope>NUCLEOTIDE SEQUENCE</scope>
    <source>
        <strain evidence="4">NBRC 110023</strain>
    </source>
</reference>
<evidence type="ECO:0000256" key="1">
    <source>
        <dbReference type="ARBA" id="ARBA00007430"/>
    </source>
</evidence>
<keyword evidence="4" id="KW-0328">Glycosyltransferase</keyword>
<sequence>MNILKVAYEWPTWLKRLIQLIWDSFSLSIAMALAYIGRLGIESVRPSNEVLYPILLTSGCTIVVLYMLGHYRQISRYLVLSSFSVLASGLAFSVVFLYLLKVAFAAFIPGSVPILHFAFAFVLLAAPRMLIMLSIHSDNYKHKEKCLIFGAERAGRSLALALMQGQDLHPVAFVDAKRKYVGSMVLGIPVMHVSSIKHLVEKYDISKVLLAVNNTSAKRRQEILKQLEPYAIELLAVPEVSEIASGKRKINDIREVKIEELLGREPVPPIDHLLNKNTLGKVVMVTGAGGSIGSELCRQVAKTKPSRLVLLELSEFNIYQIEQDLSVNFPELDIEVILTSVQDEKALKRVIVSHGIQTIYHAAAYKHVPIVEANCEAGIRNNVFGTASTARVAAELGVEKFVLVSTDKAVRPTNIMGATKRLCELYVQGIAKEYPSTDFAIVRFGNVLGSSGSVVPLFERQLRAGGPLTVTHRDMIRYFMTIPEAAQLVVQAGALGARGEVFVLDMGAPIKIADLAVKMAHLLGFSVTGIDTDTDDGDVDIVYTGLRPGEKLYEELLIGDADIETMHPRILAANEFSMSFSEVTSLLKALEKAMAANDDELLQRMLIDAPLAYQPLTPLAKSA</sequence>
<keyword evidence="4" id="KW-0808">Transferase</keyword>
<feature type="domain" description="Polysaccharide biosynthesis protein CapD-like" evidence="3">
    <location>
        <begin position="283"/>
        <end position="573"/>
    </location>
</feature>
<organism evidence="4 5">
    <name type="scientific">Agaribacter marinus</name>
    <dbReference type="NCBI Taxonomy" id="1431249"/>
    <lineage>
        <taxon>Bacteria</taxon>
        <taxon>Pseudomonadati</taxon>
        <taxon>Pseudomonadota</taxon>
        <taxon>Gammaproteobacteria</taxon>
        <taxon>Alteromonadales</taxon>
        <taxon>Alteromonadaceae</taxon>
        <taxon>Agaribacter</taxon>
    </lineage>
</organism>
<keyword evidence="5" id="KW-1185">Reference proteome</keyword>
<dbReference type="RefSeq" id="WP_284216921.1">
    <property type="nucleotide sequence ID" value="NZ_BSOT01000005.1"/>
</dbReference>
<dbReference type="GO" id="GO:0016757">
    <property type="term" value="F:glycosyltransferase activity"/>
    <property type="evidence" value="ECO:0007669"/>
    <property type="project" value="UniProtKB-KW"/>
</dbReference>
<dbReference type="InterPro" id="IPR051203">
    <property type="entry name" value="Polysaccharide_Synthase-Rel"/>
</dbReference>
<comment type="similarity">
    <text evidence="1">Belongs to the polysaccharide synthase family.</text>
</comment>
<keyword evidence="2" id="KW-0472">Membrane</keyword>
<proteinExistence type="inferred from homology"/>
<keyword evidence="2" id="KW-0812">Transmembrane</keyword>
<dbReference type="Gene3D" id="3.40.50.720">
    <property type="entry name" value="NAD(P)-binding Rossmann-like Domain"/>
    <property type="match status" value="2"/>
</dbReference>
<evidence type="ECO:0000259" key="3">
    <source>
        <dbReference type="Pfam" id="PF02719"/>
    </source>
</evidence>